<accession>A0A0S7YG59</accession>
<dbReference type="NCBIfam" id="TIGR04183">
    <property type="entry name" value="Por_Secre_tail"/>
    <property type="match status" value="1"/>
</dbReference>
<dbReference type="InterPro" id="IPR006311">
    <property type="entry name" value="TAT_signal"/>
</dbReference>
<evidence type="ECO:0000313" key="3">
    <source>
        <dbReference type="EMBL" id="KPJ73761.1"/>
    </source>
</evidence>
<sequence>MKELSRREFLRYLGLGTVGLIVKPRFNFTNSSGSRASDVVQCFHENATSGSTINESVVQIMVDESIKALTGIGDVGEAWKSVFPGIHEASVIGIKVNCLCQITTHREFVNCLVTSLTQMQFSGIPYVRNNVIIWDNYDSLLMGNGGYTIYDGDDPDTVRCFGTNHSGVGYDALEFNVHGVSSNPSSIMTVLCDYIINAAVIKDHSIAQITLTMKNNYGSIHNPGSLHGGQCNPYIPSLNQQIRDVITPNNKQSIFIVDALIGCYSGGPGGSPNFNPKMVLMSFDSVACDYQGQNLINEERANHGLYQYNAPHIITATQPPYNLGTTDINLIEINNPHAGELKKVIPEDSILKIQPNPFYRNTMIILFLVQTSMVHLDLVDTVGRTVIRIYSGELANGTHRIPLHISENLSSGTYLTRLDHNGKTTIKKIVVLH</sequence>
<dbReference type="EMBL" id="LJNI01000029">
    <property type="protein sequence ID" value="KPJ73761.1"/>
    <property type="molecule type" value="Genomic_DNA"/>
</dbReference>
<gene>
    <name evidence="3" type="ORF">AMJ52_03280</name>
</gene>
<evidence type="ECO:0000259" key="2">
    <source>
        <dbReference type="Pfam" id="PF18962"/>
    </source>
</evidence>
<reference evidence="3 4" key="1">
    <citation type="journal article" date="2015" name="Microbiome">
        <title>Genomic resolution of linkages in carbon, nitrogen, and sulfur cycling among widespread estuary sediment bacteria.</title>
        <authorList>
            <person name="Baker B.J."/>
            <person name="Lazar C.S."/>
            <person name="Teske A.P."/>
            <person name="Dick G.J."/>
        </authorList>
    </citation>
    <scope>NUCLEOTIDE SEQUENCE [LARGE SCALE GENOMIC DNA]</scope>
    <source>
        <strain evidence="3">DG_78</strain>
    </source>
</reference>
<dbReference type="InterPro" id="IPR007160">
    <property type="entry name" value="DUF362"/>
</dbReference>
<evidence type="ECO:0000259" key="1">
    <source>
        <dbReference type="Pfam" id="PF04015"/>
    </source>
</evidence>
<dbReference type="Pfam" id="PF18962">
    <property type="entry name" value="Por_Secre_tail"/>
    <property type="match status" value="1"/>
</dbReference>
<feature type="domain" description="Secretion system C-terminal sorting" evidence="2">
    <location>
        <begin position="355"/>
        <end position="431"/>
    </location>
</feature>
<name>A0A0S7YG59_UNCT6</name>
<dbReference type="InterPro" id="IPR026444">
    <property type="entry name" value="Secre_tail"/>
</dbReference>
<evidence type="ECO:0000313" key="4">
    <source>
        <dbReference type="Proteomes" id="UP000051012"/>
    </source>
</evidence>
<dbReference type="AlphaFoldDB" id="A0A0S7YG59"/>
<comment type="caution">
    <text evidence="3">The sequence shown here is derived from an EMBL/GenBank/DDBJ whole genome shotgun (WGS) entry which is preliminary data.</text>
</comment>
<dbReference type="Pfam" id="PF04015">
    <property type="entry name" value="DUF362"/>
    <property type="match status" value="1"/>
</dbReference>
<feature type="domain" description="DUF362" evidence="1">
    <location>
        <begin position="103"/>
        <end position="290"/>
    </location>
</feature>
<proteinExistence type="predicted"/>
<dbReference type="PROSITE" id="PS51318">
    <property type="entry name" value="TAT"/>
    <property type="match status" value="1"/>
</dbReference>
<protein>
    <recommendedName>
        <fullName evidence="5">DUF362 domain-containing protein</fullName>
    </recommendedName>
</protein>
<organism evidence="3 4">
    <name type="scientific">candidate division TA06 bacterium DG_78</name>
    <dbReference type="NCBI Taxonomy" id="1703772"/>
    <lineage>
        <taxon>Bacteria</taxon>
        <taxon>Bacteria division TA06</taxon>
    </lineage>
</organism>
<evidence type="ECO:0008006" key="5">
    <source>
        <dbReference type="Google" id="ProtNLM"/>
    </source>
</evidence>
<dbReference type="Proteomes" id="UP000051012">
    <property type="component" value="Unassembled WGS sequence"/>
</dbReference>